<dbReference type="AlphaFoldDB" id="A0AB37QUR6"/>
<dbReference type="InterPro" id="IPR013324">
    <property type="entry name" value="RNA_pol_sigma_r3/r4-like"/>
</dbReference>
<evidence type="ECO:0000256" key="3">
    <source>
        <dbReference type="ARBA" id="ARBA00023082"/>
    </source>
</evidence>
<proteinExistence type="inferred from homology"/>
<comment type="caution">
    <text evidence="7">The sequence shown here is derived from an EMBL/GenBank/DDBJ whole genome shotgun (WGS) entry which is preliminary data.</text>
</comment>
<dbReference type="InterPro" id="IPR036388">
    <property type="entry name" value="WH-like_DNA-bd_sf"/>
</dbReference>
<dbReference type="EMBL" id="RBSH01000027">
    <property type="protein sequence ID" value="RMS06105.1"/>
    <property type="molecule type" value="Genomic_DNA"/>
</dbReference>
<dbReference type="GO" id="GO:0003677">
    <property type="term" value="F:DNA binding"/>
    <property type="evidence" value="ECO:0007669"/>
    <property type="project" value="InterPro"/>
</dbReference>
<organism evidence="7 8">
    <name type="scientific">Pseudomonas coronafaciens pv. garcae</name>
    <dbReference type="NCBI Taxonomy" id="251653"/>
    <lineage>
        <taxon>Bacteria</taxon>
        <taxon>Pseudomonadati</taxon>
        <taxon>Pseudomonadota</taxon>
        <taxon>Gammaproteobacteria</taxon>
        <taxon>Pseudomonadales</taxon>
        <taxon>Pseudomonadaceae</taxon>
        <taxon>Pseudomonas</taxon>
        <taxon>Pseudomonas coronafaciens</taxon>
    </lineage>
</organism>
<name>A0AB37QUR6_9PSED</name>
<evidence type="ECO:0000256" key="1">
    <source>
        <dbReference type="ARBA" id="ARBA00010641"/>
    </source>
</evidence>
<reference evidence="7 8" key="1">
    <citation type="submission" date="2018-08" db="EMBL/GenBank/DDBJ databases">
        <title>Recombination of ecologically and evolutionarily significant loci maintains genetic cohesion in the Pseudomonas syringae species complex.</title>
        <authorList>
            <person name="Dillon M."/>
            <person name="Thakur S."/>
            <person name="Almeida R.N.D."/>
            <person name="Weir B.S."/>
            <person name="Guttman D.S."/>
        </authorList>
    </citation>
    <scope>NUCLEOTIDE SEQUENCE [LARGE SCALE GENOMIC DNA]</scope>
    <source>
        <strain evidence="7 8">ICMP 5019</strain>
    </source>
</reference>
<dbReference type="SUPFAM" id="SSF88659">
    <property type="entry name" value="Sigma3 and sigma4 domains of RNA polymerase sigma factors"/>
    <property type="match status" value="1"/>
</dbReference>
<dbReference type="FunFam" id="1.10.10.10:FF:000398">
    <property type="entry name" value="RNA polymerase factor sigma-70"/>
    <property type="match status" value="1"/>
</dbReference>
<dbReference type="InterPro" id="IPR013249">
    <property type="entry name" value="RNA_pol_sigma70_r4_t2"/>
</dbReference>
<dbReference type="NCBIfam" id="NF005448">
    <property type="entry name" value="PRK07037.1"/>
    <property type="match status" value="1"/>
</dbReference>
<evidence type="ECO:0000313" key="7">
    <source>
        <dbReference type="EMBL" id="RMS06105.1"/>
    </source>
</evidence>
<dbReference type="FunFam" id="1.10.1740.10:FF:000008">
    <property type="entry name" value="RNA polymerase sigma factor PvdS"/>
    <property type="match status" value="1"/>
</dbReference>
<gene>
    <name evidence="7" type="ORF">ALP74_00948</name>
</gene>
<dbReference type="Gene3D" id="1.10.1740.10">
    <property type="match status" value="1"/>
</dbReference>
<evidence type="ECO:0000256" key="4">
    <source>
        <dbReference type="ARBA" id="ARBA00023163"/>
    </source>
</evidence>
<dbReference type="InterPro" id="IPR013325">
    <property type="entry name" value="RNA_pol_sigma_r2"/>
</dbReference>
<accession>A0AB37QUR6</accession>
<dbReference type="SUPFAM" id="SSF88946">
    <property type="entry name" value="Sigma2 domain of RNA polymerase sigma factors"/>
    <property type="match status" value="1"/>
</dbReference>
<dbReference type="PANTHER" id="PTHR43133:SF63">
    <property type="entry name" value="RNA POLYMERASE SIGMA FACTOR FECI-RELATED"/>
    <property type="match status" value="1"/>
</dbReference>
<protein>
    <submittedName>
        <fullName evidence="7">Extracytoplasmic-function sigma-70 factor</fullName>
    </submittedName>
</protein>
<sequence>MIETHEALLKYSLAATVVGPVTNENGWRLEIISEGARSKRAMLSTALLKCADWLSHLTIIIIKANLLPHVTALLLLQPSPHWFCSKVNSMTEHVITSKCDSPLLQAFVDNYLLLVKIAARIVGCRSRAEDVVQDAFFRLRSAPQATLTFKAQLSYLFQIVRNLAIDHYRKQALEQKYTGPEAEGLNVVIQGASPETSHINFSSLEKIADALCELPPRTRYAFEMYRLHGVPQKDIAKELGVSPTLVNFMIRDALIHCRKVNSASAEA</sequence>
<dbReference type="InterPro" id="IPR007627">
    <property type="entry name" value="RNA_pol_sigma70_r2"/>
</dbReference>
<dbReference type="NCBIfam" id="TIGR02937">
    <property type="entry name" value="sigma70-ECF"/>
    <property type="match status" value="1"/>
</dbReference>
<evidence type="ECO:0000256" key="2">
    <source>
        <dbReference type="ARBA" id="ARBA00023015"/>
    </source>
</evidence>
<dbReference type="Pfam" id="PF04542">
    <property type="entry name" value="Sigma70_r2"/>
    <property type="match status" value="1"/>
</dbReference>
<feature type="domain" description="RNA polymerase sigma-70 region 2" evidence="5">
    <location>
        <begin position="109"/>
        <end position="172"/>
    </location>
</feature>
<dbReference type="InterPro" id="IPR014284">
    <property type="entry name" value="RNA_pol_sigma-70_dom"/>
</dbReference>
<dbReference type="InterPro" id="IPR039425">
    <property type="entry name" value="RNA_pol_sigma-70-like"/>
</dbReference>
<evidence type="ECO:0000313" key="8">
    <source>
        <dbReference type="Proteomes" id="UP000272613"/>
    </source>
</evidence>
<feature type="domain" description="RNA polymerase sigma factor 70 region 4 type 2" evidence="6">
    <location>
        <begin position="205"/>
        <end position="257"/>
    </location>
</feature>
<dbReference type="GO" id="GO:0016987">
    <property type="term" value="F:sigma factor activity"/>
    <property type="evidence" value="ECO:0007669"/>
    <property type="project" value="UniProtKB-KW"/>
</dbReference>
<dbReference type="Proteomes" id="UP000272613">
    <property type="component" value="Unassembled WGS sequence"/>
</dbReference>
<keyword evidence="4" id="KW-0804">Transcription</keyword>
<keyword evidence="2" id="KW-0805">Transcription regulation</keyword>
<comment type="similarity">
    <text evidence="1">Belongs to the sigma-70 factor family. ECF subfamily.</text>
</comment>
<dbReference type="GO" id="GO:0006352">
    <property type="term" value="P:DNA-templated transcription initiation"/>
    <property type="evidence" value="ECO:0007669"/>
    <property type="project" value="InterPro"/>
</dbReference>
<evidence type="ECO:0000259" key="5">
    <source>
        <dbReference type="Pfam" id="PF04542"/>
    </source>
</evidence>
<dbReference type="Gene3D" id="1.10.10.10">
    <property type="entry name" value="Winged helix-like DNA-binding domain superfamily/Winged helix DNA-binding domain"/>
    <property type="match status" value="1"/>
</dbReference>
<dbReference type="PANTHER" id="PTHR43133">
    <property type="entry name" value="RNA POLYMERASE ECF-TYPE SIGMA FACTO"/>
    <property type="match status" value="1"/>
</dbReference>
<evidence type="ECO:0000259" key="6">
    <source>
        <dbReference type="Pfam" id="PF08281"/>
    </source>
</evidence>
<dbReference type="Pfam" id="PF08281">
    <property type="entry name" value="Sigma70_r4_2"/>
    <property type="match status" value="1"/>
</dbReference>
<keyword evidence="3" id="KW-0731">Sigma factor</keyword>